<name>A0A1L9QSA4_9CYAN</name>
<dbReference type="Proteomes" id="UP000183940">
    <property type="component" value="Unassembled WGS sequence"/>
</dbReference>
<reference evidence="3" key="1">
    <citation type="submission" date="2016-10" db="EMBL/GenBank/DDBJ databases">
        <title>CRISPR-Cas defence system in Roseofilum reptotaenium: evidence of a bacteriophage-cyanobacterium arms race in the coral black band disease.</title>
        <authorList>
            <person name="Buerger P."/>
            <person name="Wood-Charlson E.M."/>
            <person name="Weynberg K.D."/>
            <person name="Willis B."/>
            <person name="Van Oppen M.J."/>
        </authorList>
    </citation>
    <scope>NUCLEOTIDE SEQUENCE [LARGE SCALE GENOMIC DNA]</scope>
    <source>
        <strain evidence="3">AO1-A</strain>
    </source>
</reference>
<dbReference type="Pfam" id="PF00534">
    <property type="entry name" value="Glycos_transf_1"/>
    <property type="match status" value="1"/>
</dbReference>
<protein>
    <submittedName>
        <fullName evidence="3">Glycosyltransferase</fullName>
    </submittedName>
</protein>
<dbReference type="PANTHER" id="PTHR45947:SF3">
    <property type="entry name" value="SULFOQUINOVOSYL TRANSFERASE SQD2"/>
    <property type="match status" value="1"/>
</dbReference>
<feature type="domain" description="Glycosyltransferase subfamily 4-like N-terminal" evidence="2">
    <location>
        <begin position="73"/>
        <end position="173"/>
    </location>
</feature>
<dbReference type="AlphaFoldDB" id="A0A1L9QSA4"/>
<sequence>MKSVFLHLWFPNLFESKGGIQTYSAFLLKALENLFPDISYHIFLKNDRYYIPRYMGSENTVFYCSGVLPKRVRTIVFAAQLLGYGIWQNPGLAIATHCNFAIVAYWLKRFFGIPYWIIAHGIEVWNIDRPSLKTALQHADRILAVSHYTRDRLIQDQNLNPTTLKVLPNTFDQETFHITPKPSYLLERYNLQPNQPIILTVARLDPNEQYKGYDRILQALPTVLSHCPDAHYLLVGKGGDRARVEQVIHSLDLIHHVTLTGFIPDEELCDHYNLCDVFAMPSKGEGFGIVYLEALACGKPTLGGNQDGAIDALCHGELGALVNPDNIEEIARNLTQILQKTYPNPLMYQPEVLRQKVIEIYGFERFKQTLNQHLSEFWQQTGNTPNRS</sequence>
<dbReference type="EMBL" id="MLAW01000016">
    <property type="protein sequence ID" value="OJJ25548.1"/>
    <property type="molecule type" value="Genomic_DNA"/>
</dbReference>
<evidence type="ECO:0000313" key="3">
    <source>
        <dbReference type="EMBL" id="OJJ25548.1"/>
    </source>
</evidence>
<dbReference type="Pfam" id="PF13439">
    <property type="entry name" value="Glyco_transf_4"/>
    <property type="match status" value="1"/>
</dbReference>
<dbReference type="PANTHER" id="PTHR45947">
    <property type="entry name" value="SULFOQUINOVOSYL TRANSFERASE SQD2"/>
    <property type="match status" value="1"/>
</dbReference>
<keyword evidence="4" id="KW-1185">Reference proteome</keyword>
<dbReference type="STRING" id="1925591.BI308_11065"/>
<dbReference type="InterPro" id="IPR001296">
    <property type="entry name" value="Glyco_trans_1"/>
</dbReference>
<feature type="domain" description="Glycosyl transferase family 1" evidence="1">
    <location>
        <begin position="189"/>
        <end position="340"/>
    </location>
</feature>
<dbReference type="GO" id="GO:0016758">
    <property type="term" value="F:hexosyltransferase activity"/>
    <property type="evidence" value="ECO:0007669"/>
    <property type="project" value="TreeGrafter"/>
</dbReference>
<dbReference type="Gene3D" id="3.40.50.2000">
    <property type="entry name" value="Glycogen Phosphorylase B"/>
    <property type="match status" value="2"/>
</dbReference>
<dbReference type="CDD" id="cd03801">
    <property type="entry name" value="GT4_PimA-like"/>
    <property type="match status" value="1"/>
</dbReference>
<dbReference type="SUPFAM" id="SSF53756">
    <property type="entry name" value="UDP-Glycosyltransferase/glycogen phosphorylase"/>
    <property type="match status" value="1"/>
</dbReference>
<dbReference type="InterPro" id="IPR050194">
    <property type="entry name" value="Glycosyltransferase_grp1"/>
</dbReference>
<evidence type="ECO:0000313" key="4">
    <source>
        <dbReference type="Proteomes" id="UP000183940"/>
    </source>
</evidence>
<accession>A0A1L9QSA4</accession>
<comment type="caution">
    <text evidence="3">The sequence shown here is derived from an EMBL/GenBank/DDBJ whole genome shotgun (WGS) entry which is preliminary data.</text>
</comment>
<evidence type="ECO:0000259" key="1">
    <source>
        <dbReference type="Pfam" id="PF00534"/>
    </source>
</evidence>
<dbReference type="InterPro" id="IPR028098">
    <property type="entry name" value="Glyco_trans_4-like_N"/>
</dbReference>
<gene>
    <name evidence="3" type="ORF">BI308_11065</name>
</gene>
<proteinExistence type="predicted"/>
<evidence type="ECO:0000259" key="2">
    <source>
        <dbReference type="Pfam" id="PF13439"/>
    </source>
</evidence>
<organism evidence="3 4">
    <name type="scientific">Roseofilum reptotaenium AO1-A</name>
    <dbReference type="NCBI Taxonomy" id="1925591"/>
    <lineage>
        <taxon>Bacteria</taxon>
        <taxon>Bacillati</taxon>
        <taxon>Cyanobacteriota</taxon>
        <taxon>Cyanophyceae</taxon>
        <taxon>Desertifilales</taxon>
        <taxon>Desertifilaceae</taxon>
        <taxon>Roseofilum</taxon>
    </lineage>
</organism>